<name>A0A4Z1IB72_9HELO</name>
<dbReference type="OrthoDB" id="10294488at2759"/>
<keyword evidence="1" id="KW-0175">Coiled coil</keyword>
<feature type="coiled-coil region" evidence="1">
    <location>
        <begin position="3"/>
        <end position="37"/>
    </location>
</feature>
<evidence type="ECO:0000256" key="1">
    <source>
        <dbReference type="SAM" id="Coils"/>
    </source>
</evidence>
<protein>
    <submittedName>
        <fullName evidence="2">Uncharacterized protein</fullName>
    </submittedName>
</protein>
<dbReference type="AlphaFoldDB" id="A0A4Z1IB72"/>
<accession>A0A4Z1IB72</accession>
<organism evidence="2 3">
    <name type="scientific">Botryotinia convoluta</name>
    <dbReference type="NCBI Taxonomy" id="54673"/>
    <lineage>
        <taxon>Eukaryota</taxon>
        <taxon>Fungi</taxon>
        <taxon>Dikarya</taxon>
        <taxon>Ascomycota</taxon>
        <taxon>Pezizomycotina</taxon>
        <taxon>Leotiomycetes</taxon>
        <taxon>Helotiales</taxon>
        <taxon>Sclerotiniaceae</taxon>
        <taxon>Botryotinia</taxon>
    </lineage>
</organism>
<reference evidence="2 3" key="1">
    <citation type="submission" date="2017-12" db="EMBL/GenBank/DDBJ databases">
        <title>Comparative genomics of Botrytis spp.</title>
        <authorList>
            <person name="Valero-Jimenez C.A."/>
            <person name="Tapia P."/>
            <person name="Veloso J."/>
            <person name="Silva-Moreno E."/>
            <person name="Staats M."/>
            <person name="Valdes J.H."/>
            <person name="Van Kan J.A.L."/>
        </authorList>
    </citation>
    <scope>NUCLEOTIDE SEQUENCE [LARGE SCALE GENOMIC DNA]</scope>
    <source>
        <strain evidence="2 3">MUCL11595</strain>
    </source>
</reference>
<dbReference type="EMBL" id="PQXN01000113">
    <property type="protein sequence ID" value="TGO54073.1"/>
    <property type="molecule type" value="Genomic_DNA"/>
</dbReference>
<sequence>MGCMNAAKRRAKKAKNRQELEEANKAIENSLTSEQSLSVVQETLDHNVSTLEGEENHSQIGNPKDFMDTKVSPLASIITEPIFPKEFFLQIFDILLKDIPGGNFSESEEIIVQKIVAAICLGLTNSDNWALLHRATKTPQTWPIWFTLRGISKYTKTGRRALEKGLISQLQSWMLPKYRVAQIANLGHGSVLDFEVPRHTHGNTLFLSRETYGDGLNWDEQEIRLVKRYKDRKIILHRAHCY</sequence>
<dbReference type="Proteomes" id="UP000297527">
    <property type="component" value="Unassembled WGS sequence"/>
</dbReference>
<keyword evidence="3" id="KW-1185">Reference proteome</keyword>
<evidence type="ECO:0000313" key="3">
    <source>
        <dbReference type="Proteomes" id="UP000297527"/>
    </source>
</evidence>
<gene>
    <name evidence="2" type="ORF">BCON_0113g00330</name>
</gene>
<evidence type="ECO:0000313" key="2">
    <source>
        <dbReference type="EMBL" id="TGO54073.1"/>
    </source>
</evidence>
<proteinExistence type="predicted"/>
<comment type="caution">
    <text evidence="2">The sequence shown here is derived from an EMBL/GenBank/DDBJ whole genome shotgun (WGS) entry which is preliminary data.</text>
</comment>